<dbReference type="PANTHER" id="PTHR43221">
    <property type="entry name" value="PROTEASE HTPX"/>
    <property type="match status" value="1"/>
</dbReference>
<keyword evidence="2" id="KW-1003">Cell membrane</keyword>
<keyword evidence="4 12" id="KW-0812">Transmembrane</keyword>
<comment type="subcellular location">
    <subcellularLocation>
        <location evidence="1">Cell membrane</location>
        <topology evidence="1">Multi-pass membrane protein</topology>
    </subcellularLocation>
</comment>
<keyword evidence="5" id="KW-0479">Metal-binding</keyword>
<comment type="cofactor">
    <cofactor evidence="11">
        <name>Zn(2+)</name>
        <dbReference type="ChEBI" id="CHEBI:29105"/>
    </cofactor>
    <text evidence="11">Binds 1 zinc ion per subunit.</text>
</comment>
<reference evidence="14 15" key="1">
    <citation type="submission" date="2017-07" db="EMBL/GenBank/DDBJ databases">
        <title>A draft genome sequence of Komagataeibacter sucrofermentans LMG 18788.</title>
        <authorList>
            <person name="Skraban J."/>
            <person name="Cleenwerck I."/>
            <person name="Vandamme P."/>
            <person name="Trcek J."/>
        </authorList>
    </citation>
    <scope>NUCLEOTIDE SEQUENCE [LARGE SCALE GENOMIC DNA]</scope>
    <source>
        <strain evidence="14 15">LMG 18788</strain>
    </source>
</reference>
<evidence type="ECO:0000256" key="5">
    <source>
        <dbReference type="ARBA" id="ARBA00022723"/>
    </source>
</evidence>
<accession>A0A318QUR6</accession>
<keyword evidence="7 11" id="KW-0862">Zinc</keyword>
<dbReference type="InterPro" id="IPR050083">
    <property type="entry name" value="HtpX_protease"/>
</dbReference>
<comment type="caution">
    <text evidence="14">The sequence shown here is derived from an EMBL/GenBank/DDBJ whole genome shotgun (WGS) entry which is preliminary data.</text>
</comment>
<dbReference type="Pfam" id="PF01435">
    <property type="entry name" value="Peptidase_M48"/>
    <property type="match status" value="1"/>
</dbReference>
<evidence type="ECO:0000256" key="4">
    <source>
        <dbReference type="ARBA" id="ARBA00022692"/>
    </source>
</evidence>
<name>A0A318QUR6_9PROT</name>
<sequence length="402" mass="44844">MASIERDELVYPREYTLSKITLILGILFWVLMLAGTFGIMLIYVLIGYVLYLFAQSALIAHIKGNGVEVTEAQFPDLHAQFISCCRTLQINGYPQVYVLQGGGMMNAFAARFLGLQYVVLLSDVVDAMAEHPDGVRFYLGHELGHLRMRHIGKHFLRWPALWLPLLGAAYSRAKESTCDRHGAACSTTPENAARALAALAAGRARWKDINLERYGRQVAETAGFWMSFHELTGGYPWLTKRVARVMGHEASLPRRNRWAGVLAAMVPYGGRIGGAGMVILYFYIIFFIIMVGLPIYRDQLPRLRAHFMYGETATARSALEDYYINNHDVPASLAQIGQKDHLENGDTLALNDHNMAITVTSHNKSMLITPRINKQKHISWYCTPGPGMQAAQMPATCVNGGH</sequence>
<keyword evidence="9 11" id="KW-0482">Metalloprotease</keyword>
<evidence type="ECO:0000256" key="7">
    <source>
        <dbReference type="ARBA" id="ARBA00022833"/>
    </source>
</evidence>
<gene>
    <name evidence="14" type="ORF">CFR77_09845</name>
</gene>
<dbReference type="CDD" id="cd07325">
    <property type="entry name" value="M48_Ste24p_like"/>
    <property type="match status" value="1"/>
</dbReference>
<evidence type="ECO:0000259" key="13">
    <source>
        <dbReference type="Pfam" id="PF01435"/>
    </source>
</evidence>
<keyword evidence="6 11" id="KW-0378">Hydrolase</keyword>
<dbReference type="InterPro" id="IPR001915">
    <property type="entry name" value="Peptidase_M48"/>
</dbReference>
<protein>
    <submittedName>
        <fullName evidence="14">Peptidase M48</fullName>
    </submittedName>
</protein>
<feature type="transmembrane region" description="Helical" evidence="12">
    <location>
        <begin position="20"/>
        <end position="53"/>
    </location>
</feature>
<dbReference type="GO" id="GO:0046872">
    <property type="term" value="F:metal ion binding"/>
    <property type="evidence" value="ECO:0007669"/>
    <property type="project" value="UniProtKB-KW"/>
</dbReference>
<proteinExistence type="inferred from homology"/>
<dbReference type="GO" id="GO:0005886">
    <property type="term" value="C:plasma membrane"/>
    <property type="evidence" value="ECO:0007669"/>
    <property type="project" value="UniProtKB-SubCell"/>
</dbReference>
<evidence type="ECO:0000256" key="2">
    <source>
        <dbReference type="ARBA" id="ARBA00022475"/>
    </source>
</evidence>
<keyword evidence="15" id="KW-1185">Reference proteome</keyword>
<dbReference type="Gene3D" id="3.30.2010.10">
    <property type="entry name" value="Metalloproteases ('zincins'), catalytic domain"/>
    <property type="match status" value="1"/>
</dbReference>
<evidence type="ECO:0000313" key="15">
    <source>
        <dbReference type="Proteomes" id="UP000247814"/>
    </source>
</evidence>
<dbReference type="EMBL" id="NKUA01000011">
    <property type="protein sequence ID" value="PYD78819.1"/>
    <property type="molecule type" value="Genomic_DNA"/>
</dbReference>
<dbReference type="PANTHER" id="PTHR43221:SF1">
    <property type="entry name" value="PROTEASE HTPX"/>
    <property type="match status" value="1"/>
</dbReference>
<evidence type="ECO:0000256" key="8">
    <source>
        <dbReference type="ARBA" id="ARBA00022989"/>
    </source>
</evidence>
<dbReference type="GO" id="GO:0006508">
    <property type="term" value="P:proteolysis"/>
    <property type="evidence" value="ECO:0007669"/>
    <property type="project" value="UniProtKB-KW"/>
</dbReference>
<keyword evidence="10 12" id="KW-0472">Membrane</keyword>
<keyword evidence="3 11" id="KW-0645">Protease</keyword>
<dbReference type="AlphaFoldDB" id="A0A318QUR6"/>
<feature type="domain" description="Peptidase M48" evidence="13">
    <location>
        <begin position="72"/>
        <end position="155"/>
    </location>
</feature>
<dbReference type="GO" id="GO:0004222">
    <property type="term" value="F:metalloendopeptidase activity"/>
    <property type="evidence" value="ECO:0007669"/>
    <property type="project" value="InterPro"/>
</dbReference>
<evidence type="ECO:0000256" key="12">
    <source>
        <dbReference type="SAM" id="Phobius"/>
    </source>
</evidence>
<evidence type="ECO:0000256" key="11">
    <source>
        <dbReference type="RuleBase" id="RU003983"/>
    </source>
</evidence>
<evidence type="ECO:0000256" key="3">
    <source>
        <dbReference type="ARBA" id="ARBA00022670"/>
    </source>
</evidence>
<dbReference type="SUPFAM" id="SSF54523">
    <property type="entry name" value="Pili subunits"/>
    <property type="match status" value="1"/>
</dbReference>
<evidence type="ECO:0000256" key="6">
    <source>
        <dbReference type="ARBA" id="ARBA00022801"/>
    </source>
</evidence>
<evidence type="ECO:0000256" key="1">
    <source>
        <dbReference type="ARBA" id="ARBA00004651"/>
    </source>
</evidence>
<organism evidence="14 15">
    <name type="scientific">Komagataeibacter sucrofermentans</name>
    <dbReference type="NCBI Taxonomy" id="1053551"/>
    <lineage>
        <taxon>Bacteria</taxon>
        <taxon>Pseudomonadati</taxon>
        <taxon>Pseudomonadota</taxon>
        <taxon>Alphaproteobacteria</taxon>
        <taxon>Acetobacterales</taxon>
        <taxon>Acetobacteraceae</taxon>
        <taxon>Komagataeibacter</taxon>
    </lineage>
</organism>
<evidence type="ECO:0000256" key="9">
    <source>
        <dbReference type="ARBA" id="ARBA00023049"/>
    </source>
</evidence>
<evidence type="ECO:0000313" key="14">
    <source>
        <dbReference type="EMBL" id="PYD78819.1"/>
    </source>
</evidence>
<dbReference type="RefSeq" id="WP_110569372.1">
    <property type="nucleotide sequence ID" value="NZ_CP137147.1"/>
</dbReference>
<dbReference type="InterPro" id="IPR045584">
    <property type="entry name" value="Pilin-like"/>
</dbReference>
<keyword evidence="8 12" id="KW-1133">Transmembrane helix</keyword>
<dbReference type="OrthoDB" id="7338723at2"/>
<feature type="transmembrane region" description="Helical" evidence="12">
    <location>
        <begin position="272"/>
        <end position="296"/>
    </location>
</feature>
<comment type="similarity">
    <text evidence="11">Belongs to the peptidase M48 family.</text>
</comment>
<evidence type="ECO:0000256" key="10">
    <source>
        <dbReference type="ARBA" id="ARBA00023136"/>
    </source>
</evidence>
<dbReference type="Proteomes" id="UP000247814">
    <property type="component" value="Unassembled WGS sequence"/>
</dbReference>